<organism evidence="1">
    <name type="scientific">Timema tahoe</name>
    <dbReference type="NCBI Taxonomy" id="61484"/>
    <lineage>
        <taxon>Eukaryota</taxon>
        <taxon>Metazoa</taxon>
        <taxon>Ecdysozoa</taxon>
        <taxon>Arthropoda</taxon>
        <taxon>Hexapoda</taxon>
        <taxon>Insecta</taxon>
        <taxon>Pterygota</taxon>
        <taxon>Neoptera</taxon>
        <taxon>Polyneoptera</taxon>
        <taxon>Phasmatodea</taxon>
        <taxon>Timematodea</taxon>
        <taxon>Timematoidea</taxon>
        <taxon>Timematidae</taxon>
        <taxon>Timema</taxon>
    </lineage>
</organism>
<proteinExistence type="predicted"/>
<name>A0A7R9FGF4_9NEOP</name>
<gene>
    <name evidence="1" type="ORF">TTEB3V08_LOCUS111</name>
</gene>
<dbReference type="AlphaFoldDB" id="A0A7R9FGF4"/>
<reference evidence="1" key="1">
    <citation type="submission" date="2020-11" db="EMBL/GenBank/DDBJ databases">
        <authorList>
            <person name="Tran Van P."/>
        </authorList>
    </citation>
    <scope>NUCLEOTIDE SEQUENCE</scope>
</reference>
<protein>
    <submittedName>
        <fullName evidence="1">Uncharacterized protein</fullName>
    </submittedName>
</protein>
<accession>A0A7R9FGF4</accession>
<dbReference type="EMBL" id="OE000013">
    <property type="protein sequence ID" value="CAD7451915.1"/>
    <property type="molecule type" value="Genomic_DNA"/>
</dbReference>
<evidence type="ECO:0000313" key="1">
    <source>
        <dbReference type="EMBL" id="CAD7451915.1"/>
    </source>
</evidence>
<sequence>MCYNILSEIRDRPNPKFISLLSSVDRLRYRSWSGCRWWSRPSRGELWLGAIAAVRPNLICKSCVFGFPHPCVDPEPRSLWRGIMLSGGHGGNTPVSVLLPGGTDREERLRKIIYVGSVSAFAYRESGKPFWKNHPQYTRPKPEPRSAPVIGSPGYRESDASDHAAIKMSFLLPPLKTTYFKSLLSLARGESRGGGGKPSLPPLSLPLEDKHVSQAGFFQAPRLTTRPEITVGRRGGMSDGGLVPMNSPGSGEAPVQEMCVRVSACVHVSSRSRLRGACWLFVDMMRPTLYSEGACSRTAQDQSCVDSLESGRCYDTEVNVLWPSFLDQLSSVRGRVMAKDDKINPYLMYHWHPHISTHCVTGTSSFIPTVSLAPPYLYPLYHWHPQLHTHCITGTPIFVPTVSLAPPASYPLYHWHPHLCTHCITGTPSFIPTVSLAPPYLYPLCHWHLQLHTHCITGTFSFIPTVSLAPAASYPLYHWHPQLHTHCITGTPSFIPTVSLAPPSSYPLYHWYPNFIPTVSLPPIFIPLSLMRV</sequence>